<organism evidence="2 3">
    <name type="scientific">Pseudomonas protegens</name>
    <dbReference type="NCBI Taxonomy" id="380021"/>
    <lineage>
        <taxon>Bacteria</taxon>
        <taxon>Pseudomonadati</taxon>
        <taxon>Pseudomonadota</taxon>
        <taxon>Gammaproteobacteria</taxon>
        <taxon>Pseudomonadales</taxon>
        <taxon>Pseudomonadaceae</taxon>
        <taxon>Pseudomonas</taxon>
    </lineage>
</organism>
<dbReference type="GO" id="GO:0016787">
    <property type="term" value="F:hydrolase activity"/>
    <property type="evidence" value="ECO:0007669"/>
    <property type="project" value="UniProtKB-KW"/>
</dbReference>
<dbReference type="Pfam" id="PF01738">
    <property type="entry name" value="DLH"/>
    <property type="match status" value="1"/>
</dbReference>
<dbReference type="AlphaFoldDB" id="A0A7G7XDR0"/>
<dbReference type="Proteomes" id="UP000515277">
    <property type="component" value="Chromosome"/>
</dbReference>
<proteinExistence type="predicted"/>
<gene>
    <name evidence="2" type="ORF">GGI48_02605</name>
</gene>
<feature type="domain" description="Dienelactone hydrolase" evidence="1">
    <location>
        <begin position="16"/>
        <end position="230"/>
    </location>
</feature>
<dbReference type="PANTHER" id="PTHR46623:SF6">
    <property type="entry name" value="ALPHA_BETA-HYDROLASES SUPERFAMILY PROTEIN"/>
    <property type="match status" value="1"/>
</dbReference>
<dbReference type="PANTHER" id="PTHR46623">
    <property type="entry name" value="CARBOXYMETHYLENEBUTENOLIDASE-RELATED"/>
    <property type="match status" value="1"/>
</dbReference>
<keyword evidence="2" id="KW-0378">Hydrolase</keyword>
<reference evidence="3" key="1">
    <citation type="journal article" date="2020" name="Microbiol. Resour. Announc.">
        <title>Complete genome sequences of four natural Pseudomonas isolates that catabolize a wide range of aromatic compounds relevant to lignin valorization.</title>
        <authorList>
            <person name="Hatmaker E.A."/>
            <person name="Presley G."/>
            <person name="Cannon O."/>
            <person name="Guss A.M."/>
            <person name="Elkins J.G."/>
        </authorList>
    </citation>
    <scope>NUCLEOTIDE SEQUENCE [LARGE SCALE GENOMIC DNA]</scope>
    <source>
        <strain evidence="3">H1F5C</strain>
    </source>
</reference>
<dbReference type="InterPro" id="IPR032710">
    <property type="entry name" value="NTF2-like_dom_sf"/>
</dbReference>
<evidence type="ECO:0000259" key="1">
    <source>
        <dbReference type="Pfam" id="PF01738"/>
    </source>
</evidence>
<accession>A0A7G7XDR0</accession>
<dbReference type="Gene3D" id="3.10.450.50">
    <property type="match status" value="1"/>
</dbReference>
<dbReference type="SUPFAM" id="SSF53474">
    <property type="entry name" value="alpha/beta-Hydrolases"/>
    <property type="match status" value="1"/>
</dbReference>
<dbReference type="EMBL" id="CP060201">
    <property type="protein sequence ID" value="QNH78105.1"/>
    <property type="molecule type" value="Genomic_DNA"/>
</dbReference>
<dbReference type="Gene3D" id="3.40.50.1820">
    <property type="entry name" value="alpha/beta hydrolase"/>
    <property type="match status" value="1"/>
</dbReference>
<protein>
    <submittedName>
        <fullName evidence="2">Dienelactone hydrolase family protein</fullName>
    </submittedName>
</protein>
<dbReference type="RefSeq" id="WP_179596812.1">
    <property type="nucleotide sequence ID" value="NZ_CP060201.1"/>
</dbReference>
<dbReference type="SUPFAM" id="SSF54427">
    <property type="entry name" value="NTF2-like"/>
    <property type="match status" value="1"/>
</dbReference>
<name>A0A7G7XDR0_9PSED</name>
<sequence length="407" mass="43895">MGHYLEISAADGAGVFRGYLALPASGRGPGLVIGQEIFGINDNMRATADLYAEEGYVALVPDLFWRQQPGVELGYSTADFQVALGLFGGLDLDRAVQDIAASIEALRALEAVSGPAVGYVGYCMGGKLAYLTATRTDAACAVGYYGMGIDEYLDEAVHIHGRLVLHFAEQDVYCDAAARQRIGAALAGRPGVEIYSYPQADHAFARIGSEHYHKPSATLAHGRTIAALKKAVGPDFDLGALWEAHVSHEFATRDVPATMATMVKEPYVNHVPTLTGGVGAADLSRFYEQHFVHGNPPDTRMIPVSRTVGALQVVDEFILCFTHSTEIDWLLPGVKPTGKYVEIPMLAVVGFRGDKLCHEHIYWDQASVLVQIGLLDPAGLPVAGAECARKVLDESLPSNQLMARWQR</sequence>
<evidence type="ECO:0000313" key="3">
    <source>
        <dbReference type="Proteomes" id="UP000515277"/>
    </source>
</evidence>
<dbReference type="InterPro" id="IPR051049">
    <property type="entry name" value="Dienelactone_hydrolase-like"/>
</dbReference>
<dbReference type="InterPro" id="IPR002925">
    <property type="entry name" value="Dienelactn_hydro"/>
</dbReference>
<evidence type="ECO:0000313" key="2">
    <source>
        <dbReference type="EMBL" id="QNH78105.1"/>
    </source>
</evidence>
<dbReference type="InterPro" id="IPR029058">
    <property type="entry name" value="AB_hydrolase_fold"/>
</dbReference>